<name>A0ABW4AQ43_9ACTN</name>
<dbReference type="RefSeq" id="WP_317792711.1">
    <property type="nucleotide sequence ID" value="NZ_AP028461.1"/>
</dbReference>
<dbReference type="EMBL" id="JBHTMK010000059">
    <property type="protein sequence ID" value="MFD1372659.1"/>
    <property type="molecule type" value="Genomic_DNA"/>
</dbReference>
<sequence length="153" mass="15365">MTRWPISVAMVALFLMAGCTDSGSSPPSSRDASPSSPAASSPSPTVSSASTASSAGGQSGASSAGGQPGEFVNVVRARLAEIAADRSDADIQAIADTACAGLAAGKTTDEIVDTTRGLGTLDAEATDHATARELIKLAIDTTCFDQRGRVDEF</sequence>
<evidence type="ECO:0000256" key="2">
    <source>
        <dbReference type="SAM" id="SignalP"/>
    </source>
</evidence>
<feature type="compositionally biased region" description="Low complexity" evidence="1">
    <location>
        <begin position="22"/>
        <end position="65"/>
    </location>
</feature>
<evidence type="ECO:0000256" key="1">
    <source>
        <dbReference type="SAM" id="MobiDB-lite"/>
    </source>
</evidence>
<feature type="signal peptide" evidence="2">
    <location>
        <begin position="1"/>
        <end position="17"/>
    </location>
</feature>
<dbReference type="PROSITE" id="PS51257">
    <property type="entry name" value="PROKAR_LIPOPROTEIN"/>
    <property type="match status" value="1"/>
</dbReference>
<reference evidence="4" key="1">
    <citation type="journal article" date="2019" name="Int. J. Syst. Evol. Microbiol.">
        <title>The Global Catalogue of Microorganisms (GCM) 10K type strain sequencing project: providing services to taxonomists for standard genome sequencing and annotation.</title>
        <authorList>
            <consortium name="The Broad Institute Genomics Platform"/>
            <consortium name="The Broad Institute Genome Sequencing Center for Infectious Disease"/>
            <person name="Wu L."/>
            <person name="Ma J."/>
        </authorList>
    </citation>
    <scope>NUCLEOTIDE SEQUENCE [LARGE SCALE GENOMIC DNA]</scope>
    <source>
        <strain evidence="4">CCM 7526</strain>
    </source>
</reference>
<evidence type="ECO:0000313" key="3">
    <source>
        <dbReference type="EMBL" id="MFD1372659.1"/>
    </source>
</evidence>
<keyword evidence="2" id="KW-0732">Signal</keyword>
<feature type="region of interest" description="Disordered" evidence="1">
    <location>
        <begin position="22"/>
        <end position="68"/>
    </location>
</feature>
<feature type="chain" id="PRO_5045733001" description="DUF732 domain-containing protein" evidence="2">
    <location>
        <begin position="18"/>
        <end position="153"/>
    </location>
</feature>
<accession>A0ABW4AQ43</accession>
<keyword evidence="4" id="KW-1185">Reference proteome</keyword>
<gene>
    <name evidence="3" type="ORF">ACFQ5G_45665</name>
</gene>
<organism evidence="3 4">
    <name type="scientific">Actinoplanes sichuanensis</name>
    <dbReference type="NCBI Taxonomy" id="512349"/>
    <lineage>
        <taxon>Bacteria</taxon>
        <taxon>Bacillati</taxon>
        <taxon>Actinomycetota</taxon>
        <taxon>Actinomycetes</taxon>
        <taxon>Micromonosporales</taxon>
        <taxon>Micromonosporaceae</taxon>
        <taxon>Actinoplanes</taxon>
    </lineage>
</organism>
<protein>
    <recommendedName>
        <fullName evidence="5">DUF732 domain-containing protein</fullName>
    </recommendedName>
</protein>
<evidence type="ECO:0000313" key="4">
    <source>
        <dbReference type="Proteomes" id="UP001597183"/>
    </source>
</evidence>
<proteinExistence type="predicted"/>
<comment type="caution">
    <text evidence="3">The sequence shown here is derived from an EMBL/GenBank/DDBJ whole genome shotgun (WGS) entry which is preliminary data.</text>
</comment>
<dbReference type="Proteomes" id="UP001597183">
    <property type="component" value="Unassembled WGS sequence"/>
</dbReference>
<evidence type="ECO:0008006" key="5">
    <source>
        <dbReference type="Google" id="ProtNLM"/>
    </source>
</evidence>